<evidence type="ECO:0000256" key="1">
    <source>
        <dbReference type="ARBA" id="ARBA00022679"/>
    </source>
</evidence>
<dbReference type="Proteomes" id="UP000185151">
    <property type="component" value="Unassembled WGS sequence"/>
</dbReference>
<name>A0A1N6H871_9BURK</name>
<dbReference type="CDD" id="cd04301">
    <property type="entry name" value="NAT_SF"/>
    <property type="match status" value="1"/>
</dbReference>
<evidence type="ECO:0000259" key="2">
    <source>
        <dbReference type="PROSITE" id="PS51186"/>
    </source>
</evidence>
<organism evidence="3 4">
    <name type="scientific">Paraburkholderia phenazinium</name>
    <dbReference type="NCBI Taxonomy" id="60549"/>
    <lineage>
        <taxon>Bacteria</taxon>
        <taxon>Pseudomonadati</taxon>
        <taxon>Pseudomonadota</taxon>
        <taxon>Betaproteobacteria</taxon>
        <taxon>Burkholderiales</taxon>
        <taxon>Burkholderiaceae</taxon>
        <taxon>Paraburkholderia</taxon>
    </lineage>
</organism>
<dbReference type="InterPro" id="IPR000182">
    <property type="entry name" value="GNAT_dom"/>
</dbReference>
<dbReference type="PANTHER" id="PTHR13947:SF37">
    <property type="entry name" value="LD18367P"/>
    <property type="match status" value="1"/>
</dbReference>
<evidence type="ECO:0000313" key="4">
    <source>
        <dbReference type="Proteomes" id="UP000185151"/>
    </source>
</evidence>
<dbReference type="OrthoDB" id="9799092at2"/>
<accession>A0A1N6H871</accession>
<protein>
    <submittedName>
        <fullName evidence="3">Protein N-acetyltransferase, RimJ/RimL family</fullName>
    </submittedName>
</protein>
<reference evidence="3 4" key="1">
    <citation type="submission" date="2016-11" db="EMBL/GenBank/DDBJ databases">
        <authorList>
            <person name="Jaros S."/>
            <person name="Januszkiewicz K."/>
            <person name="Wedrychowicz H."/>
        </authorList>
    </citation>
    <scope>NUCLEOTIDE SEQUENCE [LARGE SCALE GENOMIC DNA]</scope>
    <source>
        <strain evidence="3 4">GAS95</strain>
    </source>
</reference>
<dbReference type="Pfam" id="PF00583">
    <property type="entry name" value="Acetyltransf_1"/>
    <property type="match status" value="1"/>
</dbReference>
<keyword evidence="1 3" id="KW-0808">Transferase</keyword>
<dbReference type="GO" id="GO:0008080">
    <property type="term" value="F:N-acetyltransferase activity"/>
    <property type="evidence" value="ECO:0007669"/>
    <property type="project" value="InterPro"/>
</dbReference>
<dbReference type="PANTHER" id="PTHR13947">
    <property type="entry name" value="GNAT FAMILY N-ACETYLTRANSFERASE"/>
    <property type="match status" value="1"/>
</dbReference>
<proteinExistence type="predicted"/>
<feature type="domain" description="N-acetyltransferase" evidence="2">
    <location>
        <begin position="5"/>
        <end position="175"/>
    </location>
</feature>
<dbReference type="AlphaFoldDB" id="A0A1N6H871"/>
<dbReference type="Gene3D" id="3.40.630.30">
    <property type="match status" value="1"/>
</dbReference>
<dbReference type="SUPFAM" id="SSF55729">
    <property type="entry name" value="Acyl-CoA N-acyltransferases (Nat)"/>
    <property type="match status" value="1"/>
</dbReference>
<dbReference type="InterPro" id="IPR050769">
    <property type="entry name" value="NAT_camello-type"/>
</dbReference>
<dbReference type="PROSITE" id="PS51186">
    <property type="entry name" value="GNAT"/>
    <property type="match status" value="1"/>
</dbReference>
<keyword evidence="4" id="KW-1185">Reference proteome</keyword>
<dbReference type="RefSeq" id="WP_074294686.1">
    <property type="nucleotide sequence ID" value="NZ_FSRU01000001.1"/>
</dbReference>
<dbReference type="EMBL" id="FSRU01000001">
    <property type="protein sequence ID" value="SIO15930.1"/>
    <property type="molecule type" value="Genomic_DNA"/>
</dbReference>
<sequence>MAPAPLIRQLNPADRDAFFQLRLRALLAHPESFGQSHQEALERGPQHYDAVLQGARAAEGNFVLGAFTAEDQALIGMVGLTRQERIKDLHKASVVGMYVAAEAAGRGVGRALLTELLARADRVEGLRQIQLVVASKNDAARRLYESVGFRPYGREIEGLCVNGVFSDLDLMARFI</sequence>
<gene>
    <name evidence="3" type="ORF">SAMN05444165_1220</name>
</gene>
<dbReference type="InterPro" id="IPR016181">
    <property type="entry name" value="Acyl_CoA_acyltransferase"/>
</dbReference>
<evidence type="ECO:0000313" key="3">
    <source>
        <dbReference type="EMBL" id="SIO15930.1"/>
    </source>
</evidence>